<keyword evidence="2" id="KW-0812">Transmembrane</keyword>
<feature type="region of interest" description="Disordered" evidence="1">
    <location>
        <begin position="1"/>
        <end position="21"/>
    </location>
</feature>
<proteinExistence type="predicted"/>
<dbReference type="Proteomes" id="UP000051221">
    <property type="component" value="Unassembled WGS sequence"/>
</dbReference>
<reference evidence="3 4" key="1">
    <citation type="submission" date="2015-08" db="EMBL/GenBank/DDBJ databases">
        <title>Antibacterial properties of a collection of Vibrionaceae strains.</title>
        <authorList>
            <person name="Giubergia S."/>
        </authorList>
    </citation>
    <scope>NUCLEOTIDE SEQUENCE [LARGE SCALE GENOMIC DNA]</scope>
    <source>
        <strain evidence="3 4">S0821</strain>
    </source>
</reference>
<evidence type="ECO:0000256" key="2">
    <source>
        <dbReference type="SAM" id="Phobius"/>
    </source>
</evidence>
<sequence length="69" mass="8134">MEQSLFPQWGGERERKSHTLGKTRQSMVNHFLVRLTIGFLLVLGFKLSALYFLPMVLLLNTHHKEFFGW</sequence>
<protein>
    <submittedName>
        <fullName evidence="3">Uncharacterized protein</fullName>
    </submittedName>
</protein>
<comment type="caution">
    <text evidence="3">The sequence shown here is derived from an EMBL/GenBank/DDBJ whole genome shotgun (WGS) entry which is preliminary data.</text>
</comment>
<dbReference type="EMBL" id="LKHS01000027">
    <property type="protein sequence ID" value="KQH83869.1"/>
    <property type="molecule type" value="Genomic_DNA"/>
</dbReference>
<organism evidence="3 4">
    <name type="scientific">Vibrio furnissii</name>
    <dbReference type="NCBI Taxonomy" id="29494"/>
    <lineage>
        <taxon>Bacteria</taxon>
        <taxon>Pseudomonadati</taxon>
        <taxon>Pseudomonadota</taxon>
        <taxon>Gammaproteobacteria</taxon>
        <taxon>Vibrionales</taxon>
        <taxon>Vibrionaceae</taxon>
        <taxon>Vibrio</taxon>
    </lineage>
</organism>
<gene>
    <name evidence="3" type="ORF">AMR76_20685</name>
</gene>
<evidence type="ECO:0000313" key="4">
    <source>
        <dbReference type="Proteomes" id="UP000051221"/>
    </source>
</evidence>
<dbReference type="AlphaFoldDB" id="A0A0Q2QUX9"/>
<feature type="transmembrane region" description="Helical" evidence="2">
    <location>
        <begin position="31"/>
        <end position="53"/>
    </location>
</feature>
<keyword evidence="4" id="KW-1185">Reference proteome</keyword>
<keyword evidence="2" id="KW-1133">Transmembrane helix</keyword>
<keyword evidence="2" id="KW-0472">Membrane</keyword>
<name>A0A0Q2QUX9_VIBFU</name>
<evidence type="ECO:0000313" key="3">
    <source>
        <dbReference type="EMBL" id="KQH83869.1"/>
    </source>
</evidence>
<dbReference type="InParanoid" id="A0A0Q2QUX9"/>
<accession>A0A0Q2QUX9</accession>
<evidence type="ECO:0000256" key="1">
    <source>
        <dbReference type="SAM" id="MobiDB-lite"/>
    </source>
</evidence>